<dbReference type="RefSeq" id="WP_263340061.1">
    <property type="nucleotide sequence ID" value="NZ_JAGSYH010000005.1"/>
</dbReference>
<comment type="caution">
    <text evidence="3">The sequence shown here is derived from an EMBL/GenBank/DDBJ whole genome shotgun (WGS) entry which is preliminary data.</text>
</comment>
<name>A0ABW1EJQ5_9BACT</name>
<keyword evidence="4" id="KW-1185">Reference proteome</keyword>
<evidence type="ECO:0000313" key="4">
    <source>
        <dbReference type="Proteomes" id="UP001596091"/>
    </source>
</evidence>
<organism evidence="3 4">
    <name type="scientific">Acidicapsa dinghuensis</name>
    <dbReference type="NCBI Taxonomy" id="2218256"/>
    <lineage>
        <taxon>Bacteria</taxon>
        <taxon>Pseudomonadati</taxon>
        <taxon>Acidobacteriota</taxon>
        <taxon>Terriglobia</taxon>
        <taxon>Terriglobales</taxon>
        <taxon>Acidobacteriaceae</taxon>
        <taxon>Acidicapsa</taxon>
    </lineage>
</organism>
<evidence type="ECO:0000256" key="1">
    <source>
        <dbReference type="ARBA" id="ARBA00023235"/>
    </source>
</evidence>
<dbReference type="GO" id="GO:0016853">
    <property type="term" value="F:isomerase activity"/>
    <property type="evidence" value="ECO:0007669"/>
    <property type="project" value="UniProtKB-KW"/>
</dbReference>
<gene>
    <name evidence="3" type="ORF">ACFPT7_15100</name>
</gene>
<dbReference type="PANTHER" id="PTHR43489:SF3">
    <property type="entry name" value="XYLOSE ISOMERASE DOMAIN PROTEIN TIM BARREL"/>
    <property type="match status" value="1"/>
</dbReference>
<evidence type="ECO:0000259" key="2">
    <source>
        <dbReference type="Pfam" id="PF01261"/>
    </source>
</evidence>
<dbReference type="InterPro" id="IPR036237">
    <property type="entry name" value="Xyl_isomerase-like_sf"/>
</dbReference>
<feature type="domain" description="Xylose isomerase-like TIM barrel" evidence="2">
    <location>
        <begin position="116"/>
        <end position="290"/>
    </location>
</feature>
<protein>
    <submittedName>
        <fullName evidence="3">Hydroxypyruvate isomerase family protein</fullName>
    </submittedName>
</protein>
<dbReference type="SUPFAM" id="SSF51658">
    <property type="entry name" value="Xylose isomerase-like"/>
    <property type="match status" value="1"/>
</dbReference>
<dbReference type="InterPro" id="IPR013022">
    <property type="entry name" value="Xyl_isomerase-like_TIM-brl"/>
</dbReference>
<keyword evidence="1 3" id="KW-0413">Isomerase</keyword>
<proteinExistence type="predicted"/>
<dbReference type="Gene3D" id="3.20.20.150">
    <property type="entry name" value="Divalent-metal-dependent TIM barrel enzymes"/>
    <property type="match status" value="1"/>
</dbReference>
<evidence type="ECO:0000313" key="3">
    <source>
        <dbReference type="EMBL" id="MFC5863633.1"/>
    </source>
</evidence>
<dbReference type="InterPro" id="IPR050417">
    <property type="entry name" value="Sugar_Epim/Isomerase"/>
</dbReference>
<dbReference type="PANTHER" id="PTHR43489">
    <property type="entry name" value="ISOMERASE"/>
    <property type="match status" value="1"/>
</dbReference>
<sequence length="295" mass="32007">MSSLNRRQVLQGAAAFGAATVLNSTSSSGAEPLADGAATPVKRKGNIKQSVSRWCYQKIALDDLCKAGVEIGLVGIDLLGADEWDVPPRYGLKCTMGYVDAGTIPKAFNRLENHASLEAALRKNVPVAVKAGVPNVITFSGNRNGMLDWEGARNTIIGLKRVKSIIEDNGVTLCLELLNSKVNHSDYMADHTNWGVTVMGEVGSKNIKLLYDIYHMQIMEGDMIATIQANHEYIGHFHTGGVPGRHELDDTQEINWVGVMKGIVATGYQGYVAHEFVPTRDPLTSLRQAVDLCDV</sequence>
<dbReference type="EMBL" id="JBHSPH010000005">
    <property type="protein sequence ID" value="MFC5863633.1"/>
    <property type="molecule type" value="Genomic_DNA"/>
</dbReference>
<dbReference type="Proteomes" id="UP001596091">
    <property type="component" value="Unassembled WGS sequence"/>
</dbReference>
<dbReference type="InterPro" id="IPR006311">
    <property type="entry name" value="TAT_signal"/>
</dbReference>
<dbReference type="Pfam" id="PF01261">
    <property type="entry name" value="AP_endonuc_2"/>
    <property type="match status" value="1"/>
</dbReference>
<reference evidence="4" key="1">
    <citation type="journal article" date="2019" name="Int. J. Syst. Evol. Microbiol.">
        <title>The Global Catalogue of Microorganisms (GCM) 10K type strain sequencing project: providing services to taxonomists for standard genome sequencing and annotation.</title>
        <authorList>
            <consortium name="The Broad Institute Genomics Platform"/>
            <consortium name="The Broad Institute Genome Sequencing Center for Infectious Disease"/>
            <person name="Wu L."/>
            <person name="Ma J."/>
        </authorList>
    </citation>
    <scope>NUCLEOTIDE SEQUENCE [LARGE SCALE GENOMIC DNA]</scope>
    <source>
        <strain evidence="4">JCM 4087</strain>
    </source>
</reference>
<accession>A0ABW1EJQ5</accession>
<dbReference type="PROSITE" id="PS51318">
    <property type="entry name" value="TAT"/>
    <property type="match status" value="1"/>
</dbReference>